<dbReference type="EMBL" id="JBHRTB010000010">
    <property type="protein sequence ID" value="MFC3145166.1"/>
    <property type="molecule type" value="Genomic_DNA"/>
</dbReference>
<name>A0ABV7H0B6_9RHOB</name>
<feature type="signal peptide" evidence="6">
    <location>
        <begin position="1"/>
        <end position="21"/>
    </location>
</feature>
<keyword evidence="5" id="KW-0472">Membrane</keyword>
<feature type="chain" id="PRO_5045337141" evidence="6">
    <location>
        <begin position="22"/>
        <end position="391"/>
    </location>
</feature>
<evidence type="ECO:0000256" key="3">
    <source>
        <dbReference type="ARBA" id="ARBA00022475"/>
    </source>
</evidence>
<evidence type="ECO:0000256" key="4">
    <source>
        <dbReference type="ARBA" id="ARBA00022519"/>
    </source>
</evidence>
<dbReference type="PANTHER" id="PTHR30024">
    <property type="entry name" value="ALIPHATIC SULFONATES-BINDING PROTEIN-RELATED"/>
    <property type="match status" value="1"/>
</dbReference>
<keyword evidence="3" id="KW-1003">Cell membrane</keyword>
<sequence length="391" mass="41637">MTTRLSLAFMPLLDAAPMLVAQEMGFAAQEGLDLDLVSAPSWSSIRDMLVFGRVQAAHMLAPVPVATALGLGGAGAALSAASVTSVNGNILGVSNALAERLRDAGHGFDLTDADSAGRALIAVAPTPLRIGVPFPFSMHAELLYYWLNALGLPAPQGVEIKTVPPPLMADAIAAGEIDAFCVGAPWGSIAVENGVGALLLAGSAIWSFAPEKILCVRNDWADEEQALLARLIRAVWRAGRWLDQPDSRGLAAEILARPEYLNLDAEILDRGLTGRLTINGAGDQREVPDFLVFHDGAATFPWRSQAEWIAVQMAARTGLDRATAARLGRATFRSDIYRTAMKDTKADLPGASSKIEGGLADRTAVASDGGSLHLLRNEFFDRQIFDPKRFE</sequence>
<keyword evidence="4" id="KW-0997">Cell inner membrane</keyword>
<keyword evidence="8" id="KW-1185">Reference proteome</keyword>
<dbReference type="SUPFAM" id="SSF53850">
    <property type="entry name" value="Periplasmic binding protein-like II"/>
    <property type="match status" value="1"/>
</dbReference>
<dbReference type="Pfam" id="PF13379">
    <property type="entry name" value="NMT1_2"/>
    <property type="match status" value="1"/>
</dbReference>
<evidence type="ECO:0000256" key="5">
    <source>
        <dbReference type="ARBA" id="ARBA00023136"/>
    </source>
</evidence>
<comment type="subcellular location">
    <subcellularLocation>
        <location evidence="1">Endomembrane system</location>
    </subcellularLocation>
</comment>
<dbReference type="PANTHER" id="PTHR30024:SF43">
    <property type="entry name" value="BLL4572 PROTEIN"/>
    <property type="match status" value="1"/>
</dbReference>
<evidence type="ECO:0000256" key="6">
    <source>
        <dbReference type="SAM" id="SignalP"/>
    </source>
</evidence>
<dbReference type="Proteomes" id="UP001595632">
    <property type="component" value="Unassembled WGS sequence"/>
</dbReference>
<dbReference type="Gene3D" id="3.40.190.10">
    <property type="entry name" value="Periplasmic binding protein-like II"/>
    <property type="match status" value="2"/>
</dbReference>
<evidence type="ECO:0000256" key="1">
    <source>
        <dbReference type="ARBA" id="ARBA00004308"/>
    </source>
</evidence>
<gene>
    <name evidence="7" type="ORF">ACFOGP_20765</name>
</gene>
<accession>A0ABV7H0B6</accession>
<organism evidence="7 8">
    <name type="scientific">Psychromarinibacter halotolerans</name>
    <dbReference type="NCBI Taxonomy" id="1775175"/>
    <lineage>
        <taxon>Bacteria</taxon>
        <taxon>Pseudomonadati</taxon>
        <taxon>Pseudomonadota</taxon>
        <taxon>Alphaproteobacteria</taxon>
        <taxon>Rhodobacterales</taxon>
        <taxon>Paracoccaceae</taxon>
        <taxon>Psychromarinibacter</taxon>
    </lineage>
</organism>
<evidence type="ECO:0000313" key="7">
    <source>
        <dbReference type="EMBL" id="MFC3145166.1"/>
    </source>
</evidence>
<dbReference type="CDD" id="cd13553">
    <property type="entry name" value="PBP2_NrtA_CpmA_like"/>
    <property type="match status" value="1"/>
</dbReference>
<evidence type="ECO:0000313" key="8">
    <source>
        <dbReference type="Proteomes" id="UP001595632"/>
    </source>
</evidence>
<comment type="caution">
    <text evidence="7">The sequence shown here is derived from an EMBL/GenBank/DDBJ whole genome shotgun (WGS) entry which is preliminary data.</text>
</comment>
<reference evidence="8" key="1">
    <citation type="journal article" date="2019" name="Int. J. Syst. Evol. Microbiol.">
        <title>The Global Catalogue of Microorganisms (GCM) 10K type strain sequencing project: providing services to taxonomists for standard genome sequencing and annotation.</title>
        <authorList>
            <consortium name="The Broad Institute Genomics Platform"/>
            <consortium name="The Broad Institute Genome Sequencing Center for Infectious Disease"/>
            <person name="Wu L."/>
            <person name="Ma J."/>
        </authorList>
    </citation>
    <scope>NUCLEOTIDE SEQUENCE [LARGE SCALE GENOMIC DNA]</scope>
    <source>
        <strain evidence="8">KCTC 52366</strain>
    </source>
</reference>
<proteinExistence type="predicted"/>
<evidence type="ECO:0000256" key="2">
    <source>
        <dbReference type="ARBA" id="ARBA00022448"/>
    </source>
</evidence>
<dbReference type="RefSeq" id="WP_275634540.1">
    <property type="nucleotide sequence ID" value="NZ_JARGYD010000010.1"/>
</dbReference>
<keyword evidence="2" id="KW-0813">Transport</keyword>
<protein>
    <submittedName>
        <fullName evidence="7">CmpA/NrtA family ABC transporter substrate-binding protein</fullName>
    </submittedName>
</protein>
<dbReference type="InterPro" id="IPR044527">
    <property type="entry name" value="NrtA/CpmA_ABC-bd_dom"/>
</dbReference>
<keyword evidence="6" id="KW-0732">Signal</keyword>